<gene>
    <name evidence="3" type="ORF">Pla8534_06890</name>
</gene>
<protein>
    <submittedName>
        <fullName evidence="3">BNR/Asp-box repeat protein</fullName>
    </submittedName>
</protein>
<feature type="domain" description="Sialidase" evidence="2">
    <location>
        <begin position="77"/>
        <end position="338"/>
    </location>
</feature>
<dbReference type="Proteomes" id="UP000317648">
    <property type="component" value="Chromosome"/>
</dbReference>
<dbReference type="PANTHER" id="PTHR43752:SF2">
    <property type="entry name" value="BNR_ASP-BOX REPEAT FAMILY PROTEIN"/>
    <property type="match status" value="1"/>
</dbReference>
<dbReference type="RefSeq" id="WP_145049275.1">
    <property type="nucleotide sequence ID" value="NZ_CP036433.1"/>
</dbReference>
<dbReference type="PANTHER" id="PTHR43752">
    <property type="entry name" value="BNR/ASP-BOX REPEAT FAMILY PROTEIN"/>
    <property type="match status" value="1"/>
</dbReference>
<keyword evidence="1" id="KW-0732">Signal</keyword>
<accession>A0A518DM51</accession>
<dbReference type="InterPro" id="IPR011040">
    <property type="entry name" value="Sialidase"/>
</dbReference>
<evidence type="ECO:0000259" key="2">
    <source>
        <dbReference type="Pfam" id="PF13088"/>
    </source>
</evidence>
<evidence type="ECO:0000313" key="3">
    <source>
        <dbReference type="EMBL" id="QDU92916.1"/>
    </source>
</evidence>
<dbReference type="AlphaFoldDB" id="A0A518DM51"/>
<evidence type="ECO:0000256" key="1">
    <source>
        <dbReference type="SAM" id="SignalP"/>
    </source>
</evidence>
<name>A0A518DM51_9BACT</name>
<proteinExistence type="predicted"/>
<feature type="signal peptide" evidence="1">
    <location>
        <begin position="1"/>
        <end position="28"/>
    </location>
</feature>
<evidence type="ECO:0000313" key="4">
    <source>
        <dbReference type="Proteomes" id="UP000317648"/>
    </source>
</evidence>
<dbReference type="OrthoDB" id="41724at2"/>
<sequence length="384" mass="43035" precursor="true">MTSPWKRPLALLLTCVCSGLLGASFVAAEEKLSQDPDIALQPSAVLVHPWRQHIPPTRRQGVPGIERTKKGRLWAIFGRDVESTRNFQVLTRSDDDGETWSPIQLMVLPRQGVRAMSATLWIDPQGRLWVFWAQAFGVQDGRYGIWAVVADDPDAADPVWSAPRRLGDGVMLNKPTVLAGGDWLFTSSVWKTENSIKVYASTDQGKTFTLRGQANVPDPATRGPDEPMIIERRDGSLWMWVRMQGLAETFSTDQGKTWTPVQRMKIKHCTSRFFVRRLQSGSLLLVKHGPLHERTPREQLTAYLSEDDGQTWIGGLLLDERADVTYPDGVQSPDGTIYLIYDHERTPLGEVLLATFTEADVRAAMPVSEQARLRIVVSQLPQPE</sequence>
<reference evidence="3 4" key="1">
    <citation type="submission" date="2019-02" db="EMBL/GenBank/DDBJ databases">
        <title>Deep-cultivation of Planctomycetes and their phenomic and genomic characterization uncovers novel biology.</title>
        <authorList>
            <person name="Wiegand S."/>
            <person name="Jogler M."/>
            <person name="Boedeker C."/>
            <person name="Pinto D."/>
            <person name="Vollmers J."/>
            <person name="Rivas-Marin E."/>
            <person name="Kohn T."/>
            <person name="Peeters S.H."/>
            <person name="Heuer A."/>
            <person name="Rast P."/>
            <person name="Oberbeckmann S."/>
            <person name="Bunk B."/>
            <person name="Jeske O."/>
            <person name="Meyerdierks A."/>
            <person name="Storesund J.E."/>
            <person name="Kallscheuer N."/>
            <person name="Luecker S."/>
            <person name="Lage O.M."/>
            <person name="Pohl T."/>
            <person name="Merkel B.J."/>
            <person name="Hornburger P."/>
            <person name="Mueller R.-W."/>
            <person name="Bruemmer F."/>
            <person name="Labrenz M."/>
            <person name="Spormann A.M."/>
            <person name="Op den Camp H."/>
            <person name="Overmann J."/>
            <person name="Amann R."/>
            <person name="Jetten M.S.M."/>
            <person name="Mascher T."/>
            <person name="Medema M.H."/>
            <person name="Devos D.P."/>
            <person name="Kaster A.-K."/>
            <person name="Ovreas L."/>
            <person name="Rohde M."/>
            <person name="Galperin M.Y."/>
            <person name="Jogler C."/>
        </authorList>
    </citation>
    <scope>NUCLEOTIDE SEQUENCE [LARGE SCALE GENOMIC DNA]</scope>
    <source>
        <strain evidence="3 4">Pla85_3_4</strain>
    </source>
</reference>
<dbReference type="CDD" id="cd15482">
    <property type="entry name" value="Sialidase_non-viral"/>
    <property type="match status" value="1"/>
</dbReference>
<dbReference type="InterPro" id="IPR036278">
    <property type="entry name" value="Sialidase_sf"/>
</dbReference>
<keyword evidence="4" id="KW-1185">Reference proteome</keyword>
<dbReference type="Pfam" id="PF13088">
    <property type="entry name" value="BNR_2"/>
    <property type="match status" value="1"/>
</dbReference>
<dbReference type="Gene3D" id="2.120.10.10">
    <property type="match status" value="1"/>
</dbReference>
<organism evidence="3 4">
    <name type="scientific">Lignipirellula cremea</name>
    <dbReference type="NCBI Taxonomy" id="2528010"/>
    <lineage>
        <taxon>Bacteria</taxon>
        <taxon>Pseudomonadati</taxon>
        <taxon>Planctomycetota</taxon>
        <taxon>Planctomycetia</taxon>
        <taxon>Pirellulales</taxon>
        <taxon>Pirellulaceae</taxon>
        <taxon>Lignipirellula</taxon>
    </lineage>
</organism>
<dbReference type="EMBL" id="CP036433">
    <property type="protein sequence ID" value="QDU92916.1"/>
    <property type="molecule type" value="Genomic_DNA"/>
</dbReference>
<dbReference type="KEGG" id="lcre:Pla8534_06890"/>
<feature type="chain" id="PRO_5022004222" evidence="1">
    <location>
        <begin position="29"/>
        <end position="384"/>
    </location>
</feature>
<dbReference type="SUPFAM" id="SSF50939">
    <property type="entry name" value="Sialidases"/>
    <property type="match status" value="1"/>
</dbReference>